<feature type="region of interest" description="Disordered" evidence="1">
    <location>
        <begin position="88"/>
        <end position="221"/>
    </location>
</feature>
<evidence type="ECO:0000256" key="1">
    <source>
        <dbReference type="SAM" id="MobiDB-lite"/>
    </source>
</evidence>
<feature type="region of interest" description="Disordered" evidence="1">
    <location>
        <begin position="341"/>
        <end position="398"/>
    </location>
</feature>
<evidence type="ECO:0000313" key="2">
    <source>
        <dbReference type="EMBL" id="KAK7721708.1"/>
    </source>
</evidence>
<feature type="region of interest" description="Disordered" evidence="1">
    <location>
        <begin position="1"/>
        <end position="62"/>
    </location>
</feature>
<dbReference type="Proteomes" id="UP001430848">
    <property type="component" value="Unassembled WGS sequence"/>
</dbReference>
<proteinExistence type="predicted"/>
<comment type="caution">
    <text evidence="2">The sequence shown here is derived from an EMBL/GenBank/DDBJ whole genome shotgun (WGS) entry which is preliminary data.</text>
</comment>
<feature type="compositionally biased region" description="Basic and acidic residues" evidence="1">
    <location>
        <begin position="133"/>
        <end position="142"/>
    </location>
</feature>
<evidence type="ECO:0000313" key="3">
    <source>
        <dbReference type="Proteomes" id="UP001430848"/>
    </source>
</evidence>
<accession>A0ABR1NZS6</accession>
<feature type="compositionally biased region" description="Basic and acidic residues" evidence="1">
    <location>
        <begin position="177"/>
        <end position="190"/>
    </location>
</feature>
<protein>
    <submittedName>
        <fullName evidence="2">Uncharacterized protein</fullName>
    </submittedName>
</protein>
<feature type="compositionally biased region" description="Acidic residues" evidence="1">
    <location>
        <begin position="165"/>
        <end position="176"/>
    </location>
</feature>
<keyword evidence="3" id="KW-1185">Reference proteome</keyword>
<organism evidence="2 3">
    <name type="scientific">Diaporthe eres</name>
    <name type="common">Phomopsis oblonga</name>
    <dbReference type="NCBI Taxonomy" id="83184"/>
    <lineage>
        <taxon>Eukaryota</taxon>
        <taxon>Fungi</taxon>
        <taxon>Dikarya</taxon>
        <taxon>Ascomycota</taxon>
        <taxon>Pezizomycotina</taxon>
        <taxon>Sordariomycetes</taxon>
        <taxon>Sordariomycetidae</taxon>
        <taxon>Diaporthales</taxon>
        <taxon>Diaporthaceae</taxon>
        <taxon>Diaporthe</taxon>
        <taxon>Diaporthe eres species complex</taxon>
    </lineage>
</organism>
<sequence>MTQVSRREDGTNQDAAFKSPSATQSDPSEFPQDLEFLGDAFGGSPSNSSAAPSPEADTESPLFASIRRLLSADPSYAAEDVISAIKKRSDGKALALPGSGSEPAVIDGLISKAPAGQESTSQGTKWRPIGRSGRSESPENKKQKTCTPSDADGDDEGGSGSNGDAGDDGGLGEDADDKSSDADGRDRDTDGNGADGNDGGGDGDSGSGDGTPPRHTPDEPSEGWICPYCLKYVEITCVKGFEACGRPGFRSRDRLRFHSPEGRPKNLKKSLAQYYMNPQQWKEVKKVMDNIKRPQKKKHPQEWLQVQRTWYQKVQDMLDKALQIGLDSLPIVAQHFGKREAVEATNTEPQTGAEATIPEDEAAGPAPDRTDGVTPNTEAAATETEGSSTPENTLPRIPKAVTPQTAPFQVALDAQQTALQKYSDVLLENNWQSNFISIEFKRRNTLQATDQASVARVQVTAPSTYSVHIGDPYTLEFFNFRVEGLEEGV</sequence>
<dbReference type="EMBL" id="JAKNSF020000069">
    <property type="protein sequence ID" value="KAK7721708.1"/>
    <property type="molecule type" value="Genomic_DNA"/>
</dbReference>
<gene>
    <name evidence="2" type="ORF">SLS63_009491</name>
</gene>
<reference evidence="2 3" key="1">
    <citation type="submission" date="2024-02" db="EMBL/GenBank/DDBJ databases">
        <title>De novo assembly and annotation of 12 fungi associated with fruit tree decline syndrome in Ontario, Canada.</title>
        <authorList>
            <person name="Sulman M."/>
            <person name="Ellouze W."/>
            <person name="Ilyukhin E."/>
        </authorList>
    </citation>
    <scope>NUCLEOTIDE SEQUENCE [LARGE SCALE GENOMIC DNA]</scope>
    <source>
        <strain evidence="2 3">M169</strain>
    </source>
</reference>
<name>A0ABR1NZS6_DIAER</name>
<feature type="compositionally biased region" description="Low complexity" evidence="1">
    <location>
        <begin position="44"/>
        <end position="55"/>
    </location>
</feature>
<feature type="compositionally biased region" description="Basic and acidic residues" evidence="1">
    <location>
        <begin position="1"/>
        <end position="10"/>
    </location>
</feature>
<feature type="compositionally biased region" description="Gly residues" evidence="1">
    <location>
        <begin position="193"/>
        <end position="209"/>
    </location>
</feature>